<name>A0ACC2WUT2_9TREE</name>
<proteinExistence type="predicted"/>
<organism evidence="1 2">
    <name type="scientific">Naganishia adeliensis</name>
    <dbReference type="NCBI Taxonomy" id="92952"/>
    <lineage>
        <taxon>Eukaryota</taxon>
        <taxon>Fungi</taxon>
        <taxon>Dikarya</taxon>
        <taxon>Basidiomycota</taxon>
        <taxon>Agaricomycotina</taxon>
        <taxon>Tremellomycetes</taxon>
        <taxon>Filobasidiales</taxon>
        <taxon>Filobasidiaceae</taxon>
        <taxon>Naganishia</taxon>
    </lineage>
</organism>
<gene>
    <name evidence="1" type="ORF">QFC20_001287</name>
</gene>
<keyword evidence="2" id="KW-1185">Reference proteome</keyword>
<evidence type="ECO:0000313" key="1">
    <source>
        <dbReference type="EMBL" id="KAJ9114914.1"/>
    </source>
</evidence>
<evidence type="ECO:0000313" key="2">
    <source>
        <dbReference type="Proteomes" id="UP001230649"/>
    </source>
</evidence>
<sequence length="582" mass="61678">MASLTPAPVQATNGTQPPAGEPAQKSKNTAADVGWQFVPQYYTMLNEAPERLHCFYNKKSTFVHGVEGEDVPTSYGQQQIHQRVISLGFSNCKAFIHHIDAQPSFSGGIVLQVIGEISNASGPWRKFTQTFFLAGQPNGYFVLNDIFRYLKEEDEEHDEGDDEDSVAAEQVEETEQPAAPVEEQPVADKSSMRPPLRPSELAESTPPVAEAPETVVPKEETPAVTEPQQEPATSEPAKEESKEEPVSAEETVPAPEPVVEAEKPAPAAPEPEKEAPVQQQQPKPTPPSETQRQSPAPRGKPAPAPAPAAAPTPAAPPKPRTWASTAAAKPNAWGTALATKEALSASASAPAVPAGVQRTASAQKTAQQQPKQGQTAQPASAPAVQTSGHKYPLVEAAKAVQTPICFIKLNNWQAQDATEQITESELRQILSKYAGVPGSEITKVEIVRDKACAFVEFAKVDAARRAIIASLLTAQGGGGGIKTDGGHRIIVESRKEKSERKSGAAGSPIIGGPAPQQAQVTGQAPAQGQQGQGQGPRRQGQNQNQQNQNQNQNQNRASQGGAGMRGGRQQGRTGQAQGANQK</sequence>
<dbReference type="Proteomes" id="UP001230649">
    <property type="component" value="Unassembled WGS sequence"/>
</dbReference>
<dbReference type="EMBL" id="JASBWS010000007">
    <property type="protein sequence ID" value="KAJ9114914.1"/>
    <property type="molecule type" value="Genomic_DNA"/>
</dbReference>
<reference evidence="1" key="1">
    <citation type="submission" date="2023-04" db="EMBL/GenBank/DDBJ databases">
        <title>Draft Genome sequencing of Naganishia species isolated from polar environments using Oxford Nanopore Technology.</title>
        <authorList>
            <person name="Leo P."/>
            <person name="Venkateswaran K."/>
        </authorList>
    </citation>
    <scope>NUCLEOTIDE SEQUENCE</scope>
    <source>
        <strain evidence="1">MNA-CCFEE 5262</strain>
    </source>
</reference>
<accession>A0ACC2WUT2</accession>
<protein>
    <submittedName>
        <fullName evidence="1">Uncharacterized protein</fullName>
    </submittedName>
</protein>
<comment type="caution">
    <text evidence="1">The sequence shown here is derived from an EMBL/GenBank/DDBJ whole genome shotgun (WGS) entry which is preliminary data.</text>
</comment>